<sequence length="67" mass="8003">MRIGYRYLDGNGRRWHRINNNEPRPLFYEKVDEKELHAFTTAVTAREDQPIFHGATDFQTAYDDDDQ</sequence>
<organism evidence="1 2">
    <name type="scientific">Gordonia aichiensis NBRC 108223</name>
    <dbReference type="NCBI Taxonomy" id="1220583"/>
    <lineage>
        <taxon>Bacteria</taxon>
        <taxon>Bacillati</taxon>
        <taxon>Actinomycetota</taxon>
        <taxon>Actinomycetes</taxon>
        <taxon>Mycobacteriales</taxon>
        <taxon>Gordoniaceae</taxon>
        <taxon>Gordonia</taxon>
    </lineage>
</organism>
<gene>
    <name evidence="1" type="ORF">GOACH_75_00020</name>
</gene>
<evidence type="ECO:0000313" key="1">
    <source>
        <dbReference type="EMBL" id="GAC51293.1"/>
    </source>
</evidence>
<dbReference type="Proteomes" id="UP000010988">
    <property type="component" value="Unassembled WGS sequence"/>
</dbReference>
<dbReference type="AlphaFoldDB" id="L7KUA2"/>
<name>L7KUA2_9ACTN</name>
<reference evidence="1 2" key="1">
    <citation type="submission" date="2012-12" db="EMBL/GenBank/DDBJ databases">
        <title>Whole genome shotgun sequence of Gordonia aichiensis NBRC 108223.</title>
        <authorList>
            <person name="Isaki-Nakamura S."/>
            <person name="Hosoyama A."/>
            <person name="Tsuchikane K."/>
            <person name="Ando Y."/>
            <person name="Baba S."/>
            <person name="Ohji S."/>
            <person name="Hamada M."/>
            <person name="Tamura T."/>
            <person name="Yamazoe A."/>
            <person name="Yamazaki S."/>
            <person name="Fujita N."/>
        </authorList>
    </citation>
    <scope>NUCLEOTIDE SEQUENCE [LARGE SCALE GENOMIC DNA]</scope>
    <source>
        <strain evidence="1 2">NBRC 108223</strain>
    </source>
</reference>
<accession>L7KUA2</accession>
<dbReference type="EMBL" id="BANR01000075">
    <property type="protein sequence ID" value="GAC51293.1"/>
    <property type="molecule type" value="Genomic_DNA"/>
</dbReference>
<protein>
    <submittedName>
        <fullName evidence="1">Uncharacterized protein</fullName>
    </submittedName>
</protein>
<comment type="caution">
    <text evidence="1">The sequence shown here is derived from an EMBL/GenBank/DDBJ whole genome shotgun (WGS) entry which is preliminary data.</text>
</comment>
<proteinExistence type="predicted"/>
<keyword evidence="2" id="KW-1185">Reference proteome</keyword>
<evidence type="ECO:0000313" key="2">
    <source>
        <dbReference type="Proteomes" id="UP000010988"/>
    </source>
</evidence>